<reference evidence="1 2" key="1">
    <citation type="submission" date="2016-11" db="EMBL/GenBank/DDBJ databases">
        <title>Study of marine rhodopsin-containing bacteria.</title>
        <authorList>
            <person name="Yoshizawa S."/>
            <person name="Kumagai Y."/>
            <person name="Kogure K."/>
        </authorList>
    </citation>
    <scope>NUCLEOTIDE SEQUENCE [LARGE SCALE GENOMIC DNA]</scope>
    <source>
        <strain evidence="1 2">SG-29</strain>
    </source>
</reference>
<sequence length="399" mass="42829">MLLLVMCLASGCADEPEPVALPDPPSTEQISEDLVGLRFDFFEDGSGARPWTIEAEEIRQLRIVDQVVDDSGRVARSRVALALRAEKRSIQGELILRHRREAPNWVFEGGGRSGPNWRAGDAEATLFAVRVLSDSTIRRRTLAFSPIARYENGRYLAPLAPYEQRARALFDSTFASDSLALAAETGLNRAAADALAPRGSKLYALGAGQPPAEVRVDSVRASLLGCQYVTAYADPPTPEAARWARLGTTSSVMGAPLAEGTALNRPLARALEGVARQRFEIAGVDTQRLRQQRAIAADLDGDGQDEAVGVFTIGEGERRRSLAVAASPGATAPRLLFERVPDRPSGFATLSLLGVLDVDADGAAEALFLEEGTEVYRYLIVTFRGGRFTDAFRGGGGGC</sequence>
<keyword evidence="2" id="KW-1185">Reference proteome</keyword>
<gene>
    <name evidence="1" type="ORF">BSZ36_09120</name>
</gene>
<name>A0A259TZC6_9BACT</name>
<protein>
    <recommendedName>
        <fullName evidence="3">VCBS repeat-containing protein</fullName>
    </recommendedName>
</protein>
<dbReference type="AlphaFoldDB" id="A0A259TZC6"/>
<evidence type="ECO:0008006" key="3">
    <source>
        <dbReference type="Google" id="ProtNLM"/>
    </source>
</evidence>
<evidence type="ECO:0000313" key="2">
    <source>
        <dbReference type="Proteomes" id="UP000216446"/>
    </source>
</evidence>
<comment type="caution">
    <text evidence="1">The sequence shown here is derived from an EMBL/GenBank/DDBJ whole genome shotgun (WGS) entry which is preliminary data.</text>
</comment>
<evidence type="ECO:0000313" key="1">
    <source>
        <dbReference type="EMBL" id="OZC03119.1"/>
    </source>
</evidence>
<accession>A0A259TZC6</accession>
<proteinExistence type="predicted"/>
<organism evidence="1 2">
    <name type="scientific">Rubricoccus marinus</name>
    <dbReference type="NCBI Taxonomy" id="716817"/>
    <lineage>
        <taxon>Bacteria</taxon>
        <taxon>Pseudomonadati</taxon>
        <taxon>Rhodothermota</taxon>
        <taxon>Rhodothermia</taxon>
        <taxon>Rhodothermales</taxon>
        <taxon>Rubricoccaceae</taxon>
        <taxon>Rubricoccus</taxon>
    </lineage>
</organism>
<dbReference type="Proteomes" id="UP000216446">
    <property type="component" value="Unassembled WGS sequence"/>
</dbReference>
<dbReference type="EMBL" id="MQWB01000001">
    <property type="protein sequence ID" value="OZC03119.1"/>
    <property type="molecule type" value="Genomic_DNA"/>
</dbReference>
<dbReference type="InParanoid" id="A0A259TZC6"/>